<dbReference type="HOGENOM" id="CLU_2537523_0_0_9"/>
<dbReference type="AlphaFoldDB" id="N2ACF2"/>
<evidence type="ECO:0000313" key="1">
    <source>
        <dbReference type="EMBL" id="EMZ27122.1"/>
    </source>
</evidence>
<proteinExistence type="predicted"/>
<accession>N2ACF2</accession>
<evidence type="ECO:0000313" key="2">
    <source>
        <dbReference type="Proteomes" id="UP000012589"/>
    </source>
</evidence>
<dbReference type="Proteomes" id="UP000012589">
    <property type="component" value="Unassembled WGS sequence"/>
</dbReference>
<organism evidence="1 2">
    <name type="scientific">Eubacterium plexicaudatum ASF492</name>
    <dbReference type="NCBI Taxonomy" id="1235802"/>
    <lineage>
        <taxon>Bacteria</taxon>
        <taxon>Bacillati</taxon>
        <taxon>Bacillota</taxon>
        <taxon>Clostridia</taxon>
        <taxon>Eubacteriales</taxon>
        <taxon>Eubacteriaceae</taxon>
        <taxon>Eubacterium</taxon>
    </lineage>
</organism>
<keyword evidence="2" id="KW-1185">Reference proteome</keyword>
<dbReference type="EMBL" id="AQFT01000073">
    <property type="protein sequence ID" value="EMZ27122.1"/>
    <property type="molecule type" value="Genomic_DNA"/>
</dbReference>
<comment type="caution">
    <text evidence="1">The sequence shown here is derived from an EMBL/GenBank/DDBJ whole genome shotgun (WGS) entry which is preliminary data.</text>
</comment>
<dbReference type="STRING" id="1235802.C823_02456"/>
<reference evidence="1 2" key="1">
    <citation type="journal article" date="2014" name="Genome Announc.">
        <title>Draft genome sequences of the altered schaedler flora, a defined bacterial community from gnotobiotic mice.</title>
        <authorList>
            <person name="Wannemuehler M.J."/>
            <person name="Overstreet A.M."/>
            <person name="Ward D.V."/>
            <person name="Phillips G.J."/>
        </authorList>
    </citation>
    <scope>NUCLEOTIDE SEQUENCE [LARGE SCALE GENOMIC DNA]</scope>
    <source>
        <strain evidence="1 2">ASF492</strain>
    </source>
</reference>
<dbReference type="OrthoDB" id="418803at186801"/>
<name>N2ACF2_9FIRM</name>
<protein>
    <submittedName>
        <fullName evidence="1">Uncharacterized protein</fullName>
    </submittedName>
</protein>
<sequence>MDKEIIINALVNGEIELEAIEKELYVCDFRKMIYRKLHTNVSKQHINIIRKLMVIEIAEREKDPYDDEIVIEETYRFRCFFWS</sequence>
<gene>
    <name evidence="1" type="ORF">C823_02456</name>
</gene>